<dbReference type="EMBL" id="LR797398">
    <property type="protein sequence ID" value="CAB4213462.1"/>
    <property type="molecule type" value="Genomic_DNA"/>
</dbReference>
<name>A0A6J5PQ13_9CAUD</name>
<protein>
    <submittedName>
        <fullName evidence="2">Uncharacterized protein</fullName>
    </submittedName>
</protein>
<proteinExistence type="predicted"/>
<evidence type="ECO:0000313" key="4">
    <source>
        <dbReference type="EMBL" id="CAB4199380.1"/>
    </source>
</evidence>
<evidence type="ECO:0000313" key="1">
    <source>
        <dbReference type="EMBL" id="CAB4165323.1"/>
    </source>
</evidence>
<dbReference type="EMBL" id="LR796950">
    <property type="protein sequence ID" value="CAB4177387.1"/>
    <property type="molecule type" value="Genomic_DNA"/>
</dbReference>
<accession>A0A6J5PQ13</accession>
<evidence type="ECO:0000313" key="2">
    <source>
        <dbReference type="EMBL" id="CAB4171431.1"/>
    </source>
</evidence>
<dbReference type="EMBL" id="LR796778">
    <property type="protein sequence ID" value="CAB4165323.1"/>
    <property type="molecule type" value="Genomic_DNA"/>
</dbReference>
<reference evidence="2" key="1">
    <citation type="submission" date="2020-05" db="EMBL/GenBank/DDBJ databases">
        <authorList>
            <person name="Chiriac C."/>
            <person name="Salcher M."/>
            <person name="Ghai R."/>
            <person name="Kavagutti S V."/>
        </authorList>
    </citation>
    <scope>NUCLEOTIDE SEQUENCE</scope>
</reference>
<dbReference type="EMBL" id="LR796866">
    <property type="protein sequence ID" value="CAB4171431.1"/>
    <property type="molecule type" value="Genomic_DNA"/>
</dbReference>
<dbReference type="EMBL" id="LR797462">
    <property type="protein sequence ID" value="CAB4218049.1"/>
    <property type="molecule type" value="Genomic_DNA"/>
</dbReference>
<evidence type="ECO:0000313" key="5">
    <source>
        <dbReference type="EMBL" id="CAB4213462.1"/>
    </source>
</evidence>
<evidence type="ECO:0000313" key="3">
    <source>
        <dbReference type="EMBL" id="CAB4177387.1"/>
    </source>
</evidence>
<organism evidence="2">
    <name type="scientific">uncultured Caudovirales phage</name>
    <dbReference type="NCBI Taxonomy" id="2100421"/>
    <lineage>
        <taxon>Viruses</taxon>
        <taxon>Duplodnaviria</taxon>
        <taxon>Heunggongvirae</taxon>
        <taxon>Uroviricota</taxon>
        <taxon>Caudoviricetes</taxon>
        <taxon>Peduoviridae</taxon>
        <taxon>Maltschvirus</taxon>
        <taxon>Maltschvirus maltsch</taxon>
    </lineage>
</organism>
<evidence type="ECO:0000313" key="6">
    <source>
        <dbReference type="EMBL" id="CAB4218049.1"/>
    </source>
</evidence>
<sequence>MTLTAETQKLLNELVHDLTEKSVSEIDVFKKEDADKYIYNLLTSKKYKYSYNQYRELFKYLTT</sequence>
<dbReference type="EMBL" id="LR797284">
    <property type="protein sequence ID" value="CAB4199380.1"/>
    <property type="molecule type" value="Genomic_DNA"/>
</dbReference>
<gene>
    <name evidence="3" type="ORF">UFOVP1001_36</name>
    <name evidence="4" type="ORF">UFOVP1338_40</name>
    <name evidence="5" type="ORF">UFOVP1447_35</name>
    <name evidence="6" type="ORF">UFOVP1599_31</name>
    <name evidence="1" type="ORF">UFOVP827_33</name>
    <name evidence="2" type="ORF">UFOVP916_12</name>
</gene>